<feature type="domain" description="tRNA-guanine(15) transglycosylase-like" evidence="2">
    <location>
        <begin position="293"/>
        <end position="493"/>
    </location>
</feature>
<keyword evidence="4" id="KW-1185">Reference proteome</keyword>
<feature type="domain" description="tRNA-guanine(15) transglycosylase-like" evidence="2">
    <location>
        <begin position="31"/>
        <end position="227"/>
    </location>
</feature>
<evidence type="ECO:0000259" key="2">
    <source>
        <dbReference type="Pfam" id="PF01702"/>
    </source>
</evidence>
<proteinExistence type="predicted"/>
<sequence length="544" mass="59224">MSSFSFDITSSLSTAKLAPRLGSVCLKRSNVQNISFETPSFMTATSRGVVPHLSRDHHNASPGIRWLSVPFESFLEHAPPVPTLQPGRHPLHTFLGYSPAQHILSTSVRDPYDGRDMPPNGNTHVSAFCVRGVRKVTPQEWRANVIASKPDIVVAMSDTPFTKPPFSQKRLTKSIERSGAWLVDLLRPIDGPSVQNDEATSRLNVLVHMAGGANVAARSAFAALLTESLYAKEAEILKPLKKLDDGVVGYVFDLVPLRLALAAEDKVQEQEPPEASLDSGNTTLPTKSSPAISNMAPLFEASLSPLSASKLRIANSTSSPHEILDLVQQVGIDLFDAHWAQRTADIGIALDFRFPLDDSESATRQQPNGKRNIGHNLYDPSYARDFSRLAGCFSEGHNVSDPSLACPCAACSPASPTSHISHSTLDAQSFPAEQNTHLLPGYTRAYLHHLLHTHEMSSHTLLAMHNIAVLDAFFGGIRSVLATGGLDKFATEADKFRAAYDDRLAILNEARVQWNEVEKARGKGRLAREKAKQEEATLGTAVEL</sequence>
<evidence type="ECO:0000256" key="1">
    <source>
        <dbReference type="SAM" id="MobiDB-lite"/>
    </source>
</evidence>
<evidence type="ECO:0000313" key="3">
    <source>
        <dbReference type="EMBL" id="KAL0946342.1"/>
    </source>
</evidence>
<dbReference type="SUPFAM" id="SSF51713">
    <property type="entry name" value="tRNA-guanine transglycosylase"/>
    <property type="match status" value="2"/>
</dbReference>
<comment type="caution">
    <text evidence="3">The sequence shown here is derived from an EMBL/GenBank/DDBJ whole genome shotgun (WGS) entry which is preliminary data.</text>
</comment>
<name>A0ABR3ISR5_9AGAR</name>
<accession>A0ABR3ISR5</accession>
<dbReference type="EMBL" id="JASNQZ010000015">
    <property type="protein sequence ID" value="KAL0946342.1"/>
    <property type="molecule type" value="Genomic_DNA"/>
</dbReference>
<dbReference type="InterPro" id="IPR050852">
    <property type="entry name" value="Queuine_tRNA-ribosyltrfase"/>
</dbReference>
<dbReference type="InterPro" id="IPR002616">
    <property type="entry name" value="tRNA_ribo_trans-like"/>
</dbReference>
<feature type="region of interest" description="Disordered" evidence="1">
    <location>
        <begin position="265"/>
        <end position="287"/>
    </location>
</feature>
<reference evidence="4" key="1">
    <citation type="submission" date="2024-06" db="EMBL/GenBank/DDBJ databases">
        <title>Multi-omics analyses provide insights into the biosynthesis of the anticancer antibiotic pleurotin in Hohenbuehelia grisea.</title>
        <authorList>
            <person name="Weaver J.A."/>
            <person name="Alberti F."/>
        </authorList>
    </citation>
    <scope>NUCLEOTIDE SEQUENCE [LARGE SCALE GENOMIC DNA]</scope>
    <source>
        <strain evidence="4">T-177</strain>
    </source>
</reference>
<dbReference type="PANTHER" id="PTHR46064">
    <property type="entry name" value="QUEUINE TRNA-RIBOSYLTRANSFERASE ACCESSORY SUBUNIT 2"/>
    <property type="match status" value="1"/>
</dbReference>
<feature type="compositionally biased region" description="Polar residues" evidence="1">
    <location>
        <begin position="278"/>
        <end position="287"/>
    </location>
</feature>
<evidence type="ECO:0000313" key="4">
    <source>
        <dbReference type="Proteomes" id="UP001556367"/>
    </source>
</evidence>
<dbReference type="PANTHER" id="PTHR46064:SF1">
    <property type="entry name" value="QUEUINE TRNA-RIBOSYLTRANSFERASE ACCESSORY SUBUNIT 2"/>
    <property type="match status" value="1"/>
</dbReference>
<dbReference type="Proteomes" id="UP001556367">
    <property type="component" value="Unassembled WGS sequence"/>
</dbReference>
<organism evidence="3 4">
    <name type="scientific">Hohenbuehelia grisea</name>
    <dbReference type="NCBI Taxonomy" id="104357"/>
    <lineage>
        <taxon>Eukaryota</taxon>
        <taxon>Fungi</taxon>
        <taxon>Dikarya</taxon>
        <taxon>Basidiomycota</taxon>
        <taxon>Agaricomycotina</taxon>
        <taxon>Agaricomycetes</taxon>
        <taxon>Agaricomycetidae</taxon>
        <taxon>Agaricales</taxon>
        <taxon>Pleurotineae</taxon>
        <taxon>Pleurotaceae</taxon>
        <taxon>Hohenbuehelia</taxon>
    </lineage>
</organism>
<dbReference type="InterPro" id="IPR036511">
    <property type="entry name" value="TGT-like_sf"/>
</dbReference>
<dbReference type="Pfam" id="PF01702">
    <property type="entry name" value="TGT"/>
    <property type="match status" value="2"/>
</dbReference>
<dbReference type="Gene3D" id="3.20.20.105">
    <property type="entry name" value="Queuine tRNA-ribosyltransferase-like"/>
    <property type="match status" value="1"/>
</dbReference>
<gene>
    <name evidence="3" type="ORF">HGRIS_012580</name>
</gene>
<protein>
    <recommendedName>
        <fullName evidence="2">tRNA-guanine(15) transglycosylase-like domain-containing protein</fullName>
    </recommendedName>
</protein>